<keyword evidence="3" id="KW-1185">Reference proteome</keyword>
<gene>
    <name evidence="2" type="ORF">LWF01_11630</name>
</gene>
<proteinExistence type="predicted"/>
<feature type="compositionally biased region" description="Basic and acidic residues" evidence="1">
    <location>
        <begin position="41"/>
        <end position="58"/>
    </location>
</feature>
<dbReference type="EMBL" id="CP090958">
    <property type="protein sequence ID" value="WGW10774.1"/>
    <property type="molecule type" value="Genomic_DNA"/>
</dbReference>
<evidence type="ECO:0000313" key="2">
    <source>
        <dbReference type="EMBL" id="WGW10774.1"/>
    </source>
</evidence>
<evidence type="ECO:0000256" key="1">
    <source>
        <dbReference type="SAM" id="MobiDB-lite"/>
    </source>
</evidence>
<feature type="region of interest" description="Disordered" evidence="1">
    <location>
        <begin position="1"/>
        <end position="103"/>
    </location>
</feature>
<sequence>MGLGDLTNKAKKFLNSEKGEKASDNLLNKASEAARKATGGKYDDKIEKARRTADKHIGNESAGGRVENDPLLPDARPDAPGAGNPPTDPRRTDGRPETGPPRP</sequence>
<dbReference type="Proteomes" id="UP001209083">
    <property type="component" value="Chromosome"/>
</dbReference>
<organism evidence="2 3">
    <name type="scientific">Saxibacter everestensis</name>
    <dbReference type="NCBI Taxonomy" id="2909229"/>
    <lineage>
        <taxon>Bacteria</taxon>
        <taxon>Bacillati</taxon>
        <taxon>Actinomycetota</taxon>
        <taxon>Actinomycetes</taxon>
        <taxon>Micrococcales</taxon>
        <taxon>Brevibacteriaceae</taxon>
        <taxon>Saxibacter</taxon>
    </lineage>
</organism>
<name>A0ABY8QP88_9MICO</name>
<feature type="compositionally biased region" description="Low complexity" evidence="1">
    <location>
        <begin position="69"/>
        <end position="85"/>
    </location>
</feature>
<dbReference type="Pfam" id="PF14013">
    <property type="entry name" value="MT0933_antitox"/>
    <property type="match status" value="1"/>
</dbReference>
<dbReference type="InterPro" id="IPR028037">
    <property type="entry name" value="Antitoxin_Rv0909/MT0933"/>
</dbReference>
<feature type="compositionally biased region" description="Basic and acidic residues" evidence="1">
    <location>
        <begin position="14"/>
        <end position="23"/>
    </location>
</feature>
<accession>A0ABY8QP88</accession>
<reference evidence="2 3" key="1">
    <citation type="submission" date="2023-05" db="EMBL/GenBank/DDBJ databases">
        <title>Lithophilousrod everest ZFBP1038 complete genpme.</title>
        <authorList>
            <person name="Tian M."/>
        </authorList>
    </citation>
    <scope>NUCLEOTIDE SEQUENCE [LARGE SCALE GENOMIC DNA]</scope>
    <source>
        <strain evidence="2 3">ZFBP1038</strain>
    </source>
</reference>
<protein>
    <submittedName>
        <fullName evidence="2">Antitoxin</fullName>
    </submittedName>
</protein>
<evidence type="ECO:0000313" key="3">
    <source>
        <dbReference type="Proteomes" id="UP001209083"/>
    </source>
</evidence>
<dbReference type="RefSeq" id="WP_349637557.1">
    <property type="nucleotide sequence ID" value="NZ_CP090958.1"/>
</dbReference>